<reference evidence="1" key="2">
    <citation type="submission" date="2020-11" db="EMBL/GenBank/DDBJ databases">
        <authorList>
            <person name="McCartney M.A."/>
            <person name="Auch B."/>
            <person name="Kono T."/>
            <person name="Mallez S."/>
            <person name="Becker A."/>
            <person name="Gohl D.M."/>
            <person name="Silverstein K.A.T."/>
            <person name="Koren S."/>
            <person name="Bechman K.B."/>
            <person name="Herman A."/>
            <person name="Abrahante J.E."/>
            <person name="Garbe J."/>
        </authorList>
    </citation>
    <scope>NUCLEOTIDE SEQUENCE</scope>
    <source>
        <strain evidence="1">Duluth1</strain>
        <tissue evidence="1">Whole animal</tissue>
    </source>
</reference>
<name>A0A9D4JNM2_DREPO</name>
<protein>
    <submittedName>
        <fullName evidence="1">Uncharacterized protein</fullName>
    </submittedName>
</protein>
<keyword evidence="2" id="KW-1185">Reference proteome</keyword>
<dbReference type="Proteomes" id="UP000828390">
    <property type="component" value="Unassembled WGS sequence"/>
</dbReference>
<gene>
    <name evidence="1" type="ORF">DPMN_142622</name>
</gene>
<accession>A0A9D4JNM2</accession>
<sequence length="172" mass="19925">MRKIDPLPTVYVCCFDTKMAEVRIGAVCSYRGSNDNWRVIDTSHDGLVKKFLIRSVTSGEVKCVFSFEIFEKYTSTYKELDDFFRETTGFGLDDDTSFLDEEFDDIGEVPQPKRFKEVSSIDITKIKQQNTEKTTNKQTKWAVNMLKGNEINTQHVVCVLIFMFMLKKNIVK</sequence>
<evidence type="ECO:0000313" key="1">
    <source>
        <dbReference type="EMBL" id="KAH3814132.1"/>
    </source>
</evidence>
<dbReference type="EMBL" id="JAIWYP010000006">
    <property type="protein sequence ID" value="KAH3814132.1"/>
    <property type="molecule type" value="Genomic_DNA"/>
</dbReference>
<organism evidence="1 2">
    <name type="scientific">Dreissena polymorpha</name>
    <name type="common">Zebra mussel</name>
    <name type="synonym">Mytilus polymorpha</name>
    <dbReference type="NCBI Taxonomy" id="45954"/>
    <lineage>
        <taxon>Eukaryota</taxon>
        <taxon>Metazoa</taxon>
        <taxon>Spiralia</taxon>
        <taxon>Lophotrochozoa</taxon>
        <taxon>Mollusca</taxon>
        <taxon>Bivalvia</taxon>
        <taxon>Autobranchia</taxon>
        <taxon>Heteroconchia</taxon>
        <taxon>Euheterodonta</taxon>
        <taxon>Imparidentia</taxon>
        <taxon>Neoheterodontei</taxon>
        <taxon>Myida</taxon>
        <taxon>Dreissenoidea</taxon>
        <taxon>Dreissenidae</taxon>
        <taxon>Dreissena</taxon>
    </lineage>
</organism>
<evidence type="ECO:0000313" key="2">
    <source>
        <dbReference type="Proteomes" id="UP000828390"/>
    </source>
</evidence>
<proteinExistence type="predicted"/>
<reference evidence="1" key="1">
    <citation type="journal article" date="2019" name="bioRxiv">
        <title>The Genome of the Zebra Mussel, Dreissena polymorpha: A Resource for Invasive Species Research.</title>
        <authorList>
            <person name="McCartney M.A."/>
            <person name="Auch B."/>
            <person name="Kono T."/>
            <person name="Mallez S."/>
            <person name="Zhang Y."/>
            <person name="Obille A."/>
            <person name="Becker A."/>
            <person name="Abrahante J.E."/>
            <person name="Garbe J."/>
            <person name="Badalamenti J.P."/>
            <person name="Herman A."/>
            <person name="Mangelson H."/>
            <person name="Liachko I."/>
            <person name="Sullivan S."/>
            <person name="Sone E.D."/>
            <person name="Koren S."/>
            <person name="Silverstein K.A.T."/>
            <person name="Beckman K.B."/>
            <person name="Gohl D.M."/>
        </authorList>
    </citation>
    <scope>NUCLEOTIDE SEQUENCE</scope>
    <source>
        <strain evidence="1">Duluth1</strain>
        <tissue evidence="1">Whole animal</tissue>
    </source>
</reference>
<dbReference type="AlphaFoldDB" id="A0A9D4JNM2"/>
<comment type="caution">
    <text evidence="1">The sequence shown here is derived from an EMBL/GenBank/DDBJ whole genome shotgun (WGS) entry which is preliminary data.</text>
</comment>